<evidence type="ECO:0000256" key="1">
    <source>
        <dbReference type="ARBA" id="ARBA00004173"/>
    </source>
</evidence>
<keyword evidence="2" id="KW-0809">Transit peptide</keyword>
<dbReference type="STRING" id="3076.A0A2P6U0M7"/>
<evidence type="ECO:0000256" key="2">
    <source>
        <dbReference type="ARBA" id="ARBA00022946"/>
    </source>
</evidence>
<accession>A0A2P6U0M7</accession>
<evidence type="ECO:0000256" key="7">
    <source>
        <dbReference type="ARBA" id="ARBA00035179"/>
    </source>
</evidence>
<evidence type="ECO:0000313" key="8">
    <source>
        <dbReference type="EMBL" id="PRW59850.1"/>
    </source>
</evidence>
<dbReference type="AlphaFoldDB" id="A0A2P6U0M7"/>
<dbReference type="OrthoDB" id="10252718at2759"/>
<name>A0A2P6U0M7_CHLSO</name>
<sequence>MLVAGRPVTVLLSLQTLQRGMASMSKEVCTGLNILKKGQDPPLRPDDQLPDWLWKLAEPEKTLNELRRMQKEELSYEQMVRYVKLDNRSNIRERNEQTSK</sequence>
<comment type="caution">
    <text evidence="8">The sequence shown here is derived from an EMBL/GenBank/DDBJ whole genome shotgun (WGS) entry which is preliminary data.</text>
</comment>
<dbReference type="GO" id="GO:0003735">
    <property type="term" value="F:structural constituent of ribosome"/>
    <property type="evidence" value="ECO:0007669"/>
    <property type="project" value="TreeGrafter"/>
</dbReference>
<dbReference type="Proteomes" id="UP000239899">
    <property type="component" value="Unassembled WGS sequence"/>
</dbReference>
<proteinExistence type="inferred from homology"/>
<gene>
    <name evidence="8" type="ORF">C2E21_1392</name>
</gene>
<dbReference type="InterPro" id="IPR013870">
    <property type="entry name" value="Ribosomal_mL54"/>
</dbReference>
<evidence type="ECO:0000256" key="4">
    <source>
        <dbReference type="ARBA" id="ARBA00023128"/>
    </source>
</evidence>
<evidence type="ECO:0000256" key="6">
    <source>
        <dbReference type="ARBA" id="ARBA00033752"/>
    </source>
</evidence>
<protein>
    <recommendedName>
        <fullName evidence="7">Large ribosomal subunit protein mL54</fullName>
    </recommendedName>
</protein>
<dbReference type="PANTHER" id="PTHR28595:SF1">
    <property type="entry name" value="LARGE RIBOSOMAL SUBUNIT PROTEIN ML54"/>
    <property type="match status" value="1"/>
</dbReference>
<organism evidence="8 9">
    <name type="scientific">Chlorella sorokiniana</name>
    <name type="common">Freshwater green alga</name>
    <dbReference type="NCBI Taxonomy" id="3076"/>
    <lineage>
        <taxon>Eukaryota</taxon>
        <taxon>Viridiplantae</taxon>
        <taxon>Chlorophyta</taxon>
        <taxon>core chlorophytes</taxon>
        <taxon>Trebouxiophyceae</taxon>
        <taxon>Chlorellales</taxon>
        <taxon>Chlorellaceae</taxon>
        <taxon>Chlorella clade</taxon>
        <taxon>Chlorella</taxon>
    </lineage>
</organism>
<evidence type="ECO:0000313" key="9">
    <source>
        <dbReference type="Proteomes" id="UP000239899"/>
    </source>
</evidence>
<evidence type="ECO:0000256" key="5">
    <source>
        <dbReference type="ARBA" id="ARBA00023274"/>
    </source>
</evidence>
<reference evidence="8 9" key="1">
    <citation type="journal article" date="2018" name="Plant J.">
        <title>Genome sequences of Chlorella sorokiniana UTEX 1602 and Micractinium conductrix SAG 241.80: implications to maltose excretion by a green alga.</title>
        <authorList>
            <person name="Arriola M.B."/>
            <person name="Velmurugan N."/>
            <person name="Zhang Y."/>
            <person name="Plunkett M.H."/>
            <person name="Hondzo H."/>
            <person name="Barney B.M."/>
        </authorList>
    </citation>
    <scope>NUCLEOTIDE SEQUENCE [LARGE SCALE GENOMIC DNA]</scope>
    <source>
        <strain evidence="9">UTEX 1602</strain>
    </source>
</reference>
<keyword evidence="9" id="KW-1185">Reference proteome</keyword>
<keyword evidence="5" id="KW-0687">Ribonucleoprotein</keyword>
<dbReference type="GO" id="GO:0005762">
    <property type="term" value="C:mitochondrial large ribosomal subunit"/>
    <property type="evidence" value="ECO:0007669"/>
    <property type="project" value="TreeGrafter"/>
</dbReference>
<keyword evidence="4" id="KW-0496">Mitochondrion</keyword>
<evidence type="ECO:0000256" key="3">
    <source>
        <dbReference type="ARBA" id="ARBA00022980"/>
    </source>
</evidence>
<dbReference type="Pfam" id="PF08561">
    <property type="entry name" value="Ribosomal_L37"/>
    <property type="match status" value="1"/>
</dbReference>
<dbReference type="EMBL" id="LHPG02000003">
    <property type="protein sequence ID" value="PRW59850.1"/>
    <property type="molecule type" value="Genomic_DNA"/>
</dbReference>
<keyword evidence="3" id="KW-0689">Ribosomal protein</keyword>
<dbReference type="PANTHER" id="PTHR28595">
    <property type="entry name" value="39S RIBOSOMAL PROTEIN L54, MITOCHONDRIAL"/>
    <property type="match status" value="1"/>
</dbReference>
<comment type="similarity">
    <text evidence="6">Belongs to the mitochondrion-specific ribosomal protein mL54 family.</text>
</comment>
<comment type="subcellular location">
    <subcellularLocation>
        <location evidence="1">Mitochondrion</location>
    </subcellularLocation>
</comment>